<reference evidence="1" key="2">
    <citation type="submission" date="2021-09" db="EMBL/GenBank/DDBJ databases">
        <authorList>
            <person name="Jia N."/>
            <person name="Wang J."/>
            <person name="Shi W."/>
            <person name="Du L."/>
            <person name="Sun Y."/>
            <person name="Zhan W."/>
            <person name="Jiang J."/>
            <person name="Wang Q."/>
            <person name="Zhang B."/>
            <person name="Ji P."/>
            <person name="Sakyi L.B."/>
            <person name="Cui X."/>
            <person name="Yuan T."/>
            <person name="Jiang B."/>
            <person name="Yang W."/>
            <person name="Lam T.T.-Y."/>
            <person name="Chang Q."/>
            <person name="Ding S."/>
            <person name="Wang X."/>
            <person name="Zhu J."/>
            <person name="Ruan X."/>
            <person name="Zhao L."/>
            <person name="Wei J."/>
            <person name="Que T."/>
            <person name="Du C."/>
            <person name="Cheng J."/>
            <person name="Dai P."/>
            <person name="Han X."/>
            <person name="Huang E."/>
            <person name="Gao Y."/>
            <person name="Liu J."/>
            <person name="Shao H."/>
            <person name="Ye R."/>
            <person name="Li L."/>
            <person name="Wei W."/>
            <person name="Wang X."/>
            <person name="Wang C."/>
            <person name="Huo Q."/>
            <person name="Li W."/>
            <person name="Guo W."/>
            <person name="Chen H."/>
            <person name="Chen S."/>
            <person name="Zhou L."/>
            <person name="Zhou L."/>
            <person name="Ni X."/>
            <person name="Tian J."/>
            <person name="Zhou Y."/>
            <person name="Sheng Y."/>
            <person name="Liu T."/>
            <person name="Pan Y."/>
            <person name="Xia L."/>
            <person name="Li J."/>
            <person name="Zhao F."/>
            <person name="Cao W."/>
        </authorList>
    </citation>
    <scope>NUCLEOTIDE SEQUENCE</scope>
    <source>
        <strain evidence="1">Rmic-2018</strain>
        <tissue evidence="1">Larvae</tissue>
    </source>
</reference>
<organism evidence="1 2">
    <name type="scientific">Rhipicephalus microplus</name>
    <name type="common">Cattle tick</name>
    <name type="synonym">Boophilus microplus</name>
    <dbReference type="NCBI Taxonomy" id="6941"/>
    <lineage>
        <taxon>Eukaryota</taxon>
        <taxon>Metazoa</taxon>
        <taxon>Ecdysozoa</taxon>
        <taxon>Arthropoda</taxon>
        <taxon>Chelicerata</taxon>
        <taxon>Arachnida</taxon>
        <taxon>Acari</taxon>
        <taxon>Parasitiformes</taxon>
        <taxon>Ixodida</taxon>
        <taxon>Ixodoidea</taxon>
        <taxon>Ixodidae</taxon>
        <taxon>Rhipicephalinae</taxon>
        <taxon>Rhipicephalus</taxon>
        <taxon>Boophilus</taxon>
    </lineage>
</organism>
<dbReference type="EMBL" id="JABSTU010000001">
    <property type="protein sequence ID" value="KAH8040588.1"/>
    <property type="molecule type" value="Genomic_DNA"/>
</dbReference>
<dbReference type="Proteomes" id="UP000821866">
    <property type="component" value="Chromosome 1"/>
</dbReference>
<protein>
    <submittedName>
        <fullName evidence="1">Uncharacterized protein</fullName>
    </submittedName>
</protein>
<accession>A0A9J6F295</accession>
<evidence type="ECO:0000313" key="2">
    <source>
        <dbReference type="Proteomes" id="UP000821866"/>
    </source>
</evidence>
<keyword evidence="2" id="KW-1185">Reference proteome</keyword>
<evidence type="ECO:0000313" key="1">
    <source>
        <dbReference type="EMBL" id="KAH8040588.1"/>
    </source>
</evidence>
<proteinExistence type="predicted"/>
<sequence>MTQLGGACRWVARCERTHLTLAPSMKPIFGVPLDFRQTKTVRSVLAGRPEHADTKFWPSDGFGRLGPRRWPRRERNDGAGPLIYGHLPTTGLSTDSRPEFGTNGHHITVTRTSIDETPGGIASWVVTTQRGRKTSGSAEPPLQVSAPTIGKRAAQPTRAQIIKRVNANFAKTARMPFVPRGEYKIVVRPRGGLLVGKVMMPELVRAVASAAKVNSEEIQRDTVCPNLAKNIIVISTPEQARVSQYASV</sequence>
<reference evidence="1" key="1">
    <citation type="journal article" date="2020" name="Cell">
        <title>Large-Scale Comparative Analyses of Tick Genomes Elucidate Their Genetic Diversity and Vector Capacities.</title>
        <authorList>
            <consortium name="Tick Genome and Microbiome Consortium (TIGMIC)"/>
            <person name="Jia N."/>
            <person name="Wang J."/>
            <person name="Shi W."/>
            <person name="Du L."/>
            <person name="Sun Y."/>
            <person name="Zhan W."/>
            <person name="Jiang J.F."/>
            <person name="Wang Q."/>
            <person name="Zhang B."/>
            <person name="Ji P."/>
            <person name="Bell-Sakyi L."/>
            <person name="Cui X.M."/>
            <person name="Yuan T.T."/>
            <person name="Jiang B.G."/>
            <person name="Yang W.F."/>
            <person name="Lam T.T."/>
            <person name="Chang Q.C."/>
            <person name="Ding S.J."/>
            <person name="Wang X.J."/>
            <person name="Zhu J.G."/>
            <person name="Ruan X.D."/>
            <person name="Zhao L."/>
            <person name="Wei J.T."/>
            <person name="Ye R.Z."/>
            <person name="Que T.C."/>
            <person name="Du C.H."/>
            <person name="Zhou Y.H."/>
            <person name="Cheng J.X."/>
            <person name="Dai P.F."/>
            <person name="Guo W.B."/>
            <person name="Han X.H."/>
            <person name="Huang E.J."/>
            <person name="Li L.F."/>
            <person name="Wei W."/>
            <person name="Gao Y.C."/>
            <person name="Liu J.Z."/>
            <person name="Shao H.Z."/>
            <person name="Wang X."/>
            <person name="Wang C.C."/>
            <person name="Yang T.C."/>
            <person name="Huo Q.B."/>
            <person name="Li W."/>
            <person name="Chen H.Y."/>
            <person name="Chen S.E."/>
            <person name="Zhou L.G."/>
            <person name="Ni X.B."/>
            <person name="Tian J.H."/>
            <person name="Sheng Y."/>
            <person name="Liu T."/>
            <person name="Pan Y.S."/>
            <person name="Xia L.Y."/>
            <person name="Li J."/>
            <person name="Zhao F."/>
            <person name="Cao W.C."/>
        </authorList>
    </citation>
    <scope>NUCLEOTIDE SEQUENCE</scope>
    <source>
        <strain evidence="1">Rmic-2018</strain>
    </source>
</reference>
<comment type="caution">
    <text evidence="1">The sequence shown here is derived from an EMBL/GenBank/DDBJ whole genome shotgun (WGS) entry which is preliminary data.</text>
</comment>
<dbReference type="AlphaFoldDB" id="A0A9J6F295"/>
<name>A0A9J6F295_RHIMP</name>
<gene>
    <name evidence="1" type="ORF">HPB51_011416</name>
</gene>